<dbReference type="InterPro" id="IPR026850">
    <property type="entry name" value="FANCL_C"/>
</dbReference>
<dbReference type="CDD" id="cd23832">
    <property type="entry name" value="DRWD-C_FANCL"/>
    <property type="match status" value="1"/>
</dbReference>
<dbReference type="SUPFAM" id="SSF57850">
    <property type="entry name" value="RING/U-box"/>
    <property type="match status" value="1"/>
</dbReference>
<dbReference type="PROSITE" id="PS50089">
    <property type="entry name" value="ZF_RING_2"/>
    <property type="match status" value="1"/>
</dbReference>
<dbReference type="InterPro" id="IPR043898">
    <property type="entry name" value="FANCL_d2"/>
</dbReference>
<dbReference type="Pfam" id="PF18890">
    <property type="entry name" value="FANCL_d2"/>
    <property type="match status" value="1"/>
</dbReference>
<dbReference type="GO" id="GO:0006513">
    <property type="term" value="P:protein monoubiquitination"/>
    <property type="evidence" value="ECO:0007669"/>
    <property type="project" value="TreeGrafter"/>
</dbReference>
<keyword evidence="1 3" id="KW-0863">Zinc-finger</keyword>
<dbReference type="InterPro" id="IPR026848">
    <property type="entry name" value="Fancl"/>
</dbReference>
<proteinExistence type="predicted"/>
<dbReference type="GO" id="GO:0043240">
    <property type="term" value="C:Fanconi anaemia nuclear complex"/>
    <property type="evidence" value="ECO:0007669"/>
    <property type="project" value="InterPro"/>
</dbReference>
<dbReference type="GO" id="GO:0036297">
    <property type="term" value="P:interstrand cross-link repair"/>
    <property type="evidence" value="ECO:0007669"/>
    <property type="project" value="InterPro"/>
</dbReference>
<evidence type="ECO:0000256" key="2">
    <source>
        <dbReference type="ARBA" id="ARBA00022833"/>
    </source>
</evidence>
<reference evidence="5 6" key="1">
    <citation type="journal article" date="2016" name="Genome Biol. Evol.">
        <title>Gene Family Evolution Reflects Adaptation to Soil Environmental Stressors in the Genome of the Collembolan Orchesella cincta.</title>
        <authorList>
            <person name="Faddeeva-Vakhrusheva A."/>
            <person name="Derks M.F."/>
            <person name="Anvar S.Y."/>
            <person name="Agamennone V."/>
            <person name="Suring W."/>
            <person name="Smit S."/>
            <person name="van Straalen N.M."/>
            <person name="Roelofs D."/>
        </authorList>
    </citation>
    <scope>NUCLEOTIDE SEQUENCE [LARGE SCALE GENOMIC DNA]</scope>
    <source>
        <tissue evidence="5">Mixed pool</tissue>
    </source>
</reference>
<comment type="caution">
    <text evidence="5">The sequence shown here is derived from an EMBL/GenBank/DDBJ whole genome shotgun (WGS) entry which is preliminary data.</text>
</comment>
<evidence type="ECO:0000256" key="3">
    <source>
        <dbReference type="PROSITE-ProRule" id="PRU00175"/>
    </source>
</evidence>
<dbReference type="GO" id="GO:0061630">
    <property type="term" value="F:ubiquitin protein ligase activity"/>
    <property type="evidence" value="ECO:0007669"/>
    <property type="project" value="TreeGrafter"/>
</dbReference>
<dbReference type="Gene3D" id="3.10.110.20">
    <property type="entry name" value="RWD domain-like"/>
    <property type="match status" value="1"/>
</dbReference>
<dbReference type="Gene3D" id="3.10.110.10">
    <property type="entry name" value="Ubiquitin Conjugating Enzyme"/>
    <property type="match status" value="1"/>
</dbReference>
<protein>
    <submittedName>
        <fullName evidence="5">E3 ubiquitin-protein ligase FANCL</fullName>
    </submittedName>
</protein>
<dbReference type="OMA" id="NRPFHAK"/>
<dbReference type="Proteomes" id="UP000094527">
    <property type="component" value="Unassembled WGS sequence"/>
</dbReference>
<evidence type="ECO:0000313" key="6">
    <source>
        <dbReference type="Proteomes" id="UP000094527"/>
    </source>
</evidence>
<feature type="domain" description="RING-type" evidence="4">
    <location>
        <begin position="310"/>
        <end position="361"/>
    </location>
</feature>
<sequence length="375" mass="42885">MDGETELKIMSQFPFLSMSDDLKKWRGFITTEGQAILISLLAPNFPSAEGFKLDSRDLNAESCEYWDSVLEKISEIHCGSFLELLERIEMQVIPKTSDGDYVNKESVSTDPNLYSTIIDEIENVGVSNIVNLSDDFRDVIMKHVDRSKREHRLKLSIPLGYPEVKAKVCTDLPFSPESITWPSRIQEIYQLFRSHVDKCCKFWDDMDELDSFVKVVDPTQPNRSHYHRKALLDNNVIIHLTFNALVPRALPQVSFSGPERCVEAFSASIDSGCNKWDESLTVIRNLQMVLGCEFILKDNDEDEEMEQTLCTVCYVYSFEDEIPEVSCDCGSVFHRKCLYDLFVSDISKTALRRSVDCPNCQMEIRVPATFAASTW</sequence>
<name>A0A1D2MSP9_ORCCI</name>
<evidence type="ECO:0000259" key="4">
    <source>
        <dbReference type="PROSITE" id="PS50089"/>
    </source>
</evidence>
<dbReference type="InterPro" id="IPR001841">
    <property type="entry name" value="Znf_RING"/>
</dbReference>
<dbReference type="OrthoDB" id="10263265at2759"/>
<dbReference type="Gene3D" id="3.30.40.10">
    <property type="entry name" value="Zinc/RING finger domain, C3HC4 (zinc finger)"/>
    <property type="match status" value="1"/>
</dbReference>
<gene>
    <name evidence="5" type="ORF">Ocin01_10574</name>
</gene>
<keyword evidence="6" id="KW-1185">Reference proteome</keyword>
<dbReference type="GO" id="GO:0008270">
    <property type="term" value="F:zinc ion binding"/>
    <property type="evidence" value="ECO:0007669"/>
    <property type="project" value="UniProtKB-KW"/>
</dbReference>
<dbReference type="SMART" id="SM01197">
    <property type="entry name" value="FANCL_C"/>
    <property type="match status" value="1"/>
</dbReference>
<keyword evidence="1 3" id="KW-0479">Metal-binding</keyword>
<dbReference type="CDD" id="cd23831">
    <property type="entry name" value="DRWD-N_FANCL"/>
    <property type="match status" value="1"/>
</dbReference>
<dbReference type="Pfam" id="PF18891">
    <property type="entry name" value="FANCL_d3"/>
    <property type="match status" value="1"/>
</dbReference>
<keyword evidence="2" id="KW-0862">Zinc</keyword>
<dbReference type="STRING" id="48709.A0A1D2MSP9"/>
<dbReference type="InterPro" id="IPR016135">
    <property type="entry name" value="UBQ-conjugating_enzyme/RWD"/>
</dbReference>
<dbReference type="Pfam" id="PF11793">
    <property type="entry name" value="FANCL_C"/>
    <property type="match status" value="1"/>
</dbReference>
<organism evidence="5 6">
    <name type="scientific">Orchesella cincta</name>
    <name type="common">Springtail</name>
    <name type="synonym">Podura cincta</name>
    <dbReference type="NCBI Taxonomy" id="48709"/>
    <lineage>
        <taxon>Eukaryota</taxon>
        <taxon>Metazoa</taxon>
        <taxon>Ecdysozoa</taxon>
        <taxon>Arthropoda</taxon>
        <taxon>Hexapoda</taxon>
        <taxon>Collembola</taxon>
        <taxon>Entomobryomorpha</taxon>
        <taxon>Entomobryoidea</taxon>
        <taxon>Orchesellidae</taxon>
        <taxon>Orchesellinae</taxon>
        <taxon>Orchesella</taxon>
    </lineage>
</organism>
<dbReference type="AlphaFoldDB" id="A0A1D2MSP9"/>
<dbReference type="EMBL" id="LJIJ01000578">
    <property type="protein sequence ID" value="ODM96107.1"/>
    <property type="molecule type" value="Genomic_DNA"/>
</dbReference>
<dbReference type="PANTHER" id="PTHR13206:SF0">
    <property type="entry name" value="E3 UBIQUITIN-PROTEIN LIGASE FANCL"/>
    <property type="match status" value="1"/>
</dbReference>
<dbReference type="InterPro" id="IPR013083">
    <property type="entry name" value="Znf_RING/FYVE/PHD"/>
</dbReference>
<dbReference type="PANTHER" id="PTHR13206">
    <property type="entry name" value="UBIQUITIN LIGASE PROTEIN PHF9 FANCONI ANEMIA GROUP L PROTEIN"/>
    <property type="match status" value="1"/>
</dbReference>
<dbReference type="InterPro" id="IPR044037">
    <property type="entry name" value="FANCL_d3"/>
</dbReference>
<evidence type="ECO:0000313" key="5">
    <source>
        <dbReference type="EMBL" id="ODM96107.1"/>
    </source>
</evidence>
<dbReference type="InterPro" id="IPR043003">
    <property type="entry name" value="FANCL_d3_sf"/>
</dbReference>
<accession>A0A1D2MSP9</accession>
<evidence type="ECO:0000256" key="1">
    <source>
        <dbReference type="ARBA" id="ARBA00022771"/>
    </source>
</evidence>